<accession>A0A6I4I1V6</accession>
<evidence type="ECO:0000313" key="5">
    <source>
        <dbReference type="EMBL" id="QQL50599.1"/>
    </source>
</evidence>
<dbReference type="SMART" id="SM00382">
    <property type="entry name" value="AAA"/>
    <property type="match status" value="1"/>
</dbReference>
<evidence type="ECO:0000259" key="4">
    <source>
        <dbReference type="SMART" id="SM00382"/>
    </source>
</evidence>
<evidence type="ECO:0000256" key="2">
    <source>
        <dbReference type="ARBA" id="ARBA00022741"/>
    </source>
</evidence>
<dbReference type="InterPro" id="IPR050221">
    <property type="entry name" value="26S_Proteasome_ATPase"/>
</dbReference>
<dbReference type="PANTHER" id="PTHR23073">
    <property type="entry name" value="26S PROTEASOME REGULATORY SUBUNIT"/>
    <property type="match status" value="1"/>
</dbReference>
<dbReference type="SUPFAM" id="SSF52540">
    <property type="entry name" value="P-loop containing nucleoside triphosphate hydrolases"/>
    <property type="match status" value="1"/>
</dbReference>
<dbReference type="CDD" id="cd19481">
    <property type="entry name" value="RecA-like_protease"/>
    <property type="match status" value="1"/>
</dbReference>
<dbReference type="KEGG" id="mgik:GO620_003845"/>
<dbReference type="Proteomes" id="UP000429232">
    <property type="component" value="Chromosome"/>
</dbReference>
<evidence type="ECO:0000313" key="6">
    <source>
        <dbReference type="Proteomes" id="UP000429232"/>
    </source>
</evidence>
<dbReference type="Pfam" id="PF00004">
    <property type="entry name" value="AAA"/>
    <property type="match status" value="1"/>
</dbReference>
<organism evidence="5 6">
    <name type="scientific">Mucilaginibacter ginkgonis</name>
    <dbReference type="NCBI Taxonomy" id="2682091"/>
    <lineage>
        <taxon>Bacteria</taxon>
        <taxon>Pseudomonadati</taxon>
        <taxon>Bacteroidota</taxon>
        <taxon>Sphingobacteriia</taxon>
        <taxon>Sphingobacteriales</taxon>
        <taxon>Sphingobacteriaceae</taxon>
        <taxon>Mucilaginibacter</taxon>
    </lineage>
</organism>
<dbReference type="AlphaFoldDB" id="A0A6I4I1V6"/>
<comment type="similarity">
    <text evidence="1">Belongs to the AAA ATPase family.</text>
</comment>
<proteinExistence type="inferred from homology"/>
<dbReference type="RefSeq" id="WP_157526484.1">
    <property type="nucleotide sequence ID" value="NZ_CP066775.1"/>
</dbReference>
<dbReference type="EMBL" id="CP066775">
    <property type="protein sequence ID" value="QQL50599.1"/>
    <property type="molecule type" value="Genomic_DNA"/>
</dbReference>
<dbReference type="InterPro" id="IPR003959">
    <property type="entry name" value="ATPase_AAA_core"/>
</dbReference>
<feature type="domain" description="AAA+ ATPase" evidence="4">
    <location>
        <begin position="130"/>
        <end position="262"/>
    </location>
</feature>
<dbReference type="InterPro" id="IPR003593">
    <property type="entry name" value="AAA+_ATPase"/>
</dbReference>
<protein>
    <submittedName>
        <fullName evidence="5">AAA family ATPase</fullName>
    </submittedName>
</protein>
<evidence type="ECO:0000256" key="1">
    <source>
        <dbReference type="ARBA" id="ARBA00006914"/>
    </source>
</evidence>
<dbReference type="InterPro" id="IPR027417">
    <property type="entry name" value="P-loop_NTPase"/>
</dbReference>
<dbReference type="GO" id="GO:0005524">
    <property type="term" value="F:ATP binding"/>
    <property type="evidence" value="ECO:0007669"/>
    <property type="project" value="UniProtKB-KW"/>
</dbReference>
<dbReference type="GO" id="GO:0016887">
    <property type="term" value="F:ATP hydrolysis activity"/>
    <property type="evidence" value="ECO:0007669"/>
    <property type="project" value="InterPro"/>
</dbReference>
<evidence type="ECO:0000256" key="3">
    <source>
        <dbReference type="ARBA" id="ARBA00022840"/>
    </source>
</evidence>
<dbReference type="Gene3D" id="3.40.50.300">
    <property type="entry name" value="P-loop containing nucleotide triphosphate hydrolases"/>
    <property type="match status" value="1"/>
</dbReference>
<keyword evidence="3" id="KW-0067">ATP-binding</keyword>
<keyword evidence="2" id="KW-0547">Nucleotide-binding</keyword>
<reference evidence="5 6" key="1">
    <citation type="submission" date="2020-12" db="EMBL/GenBank/DDBJ databases">
        <title>HMF7856_wgs.fasta genome submission.</title>
        <authorList>
            <person name="Kang H."/>
            <person name="Kim H."/>
            <person name="Joh K."/>
        </authorList>
    </citation>
    <scope>NUCLEOTIDE SEQUENCE [LARGE SCALE GENOMIC DNA]</scope>
    <source>
        <strain evidence="5 6">HMF7856</strain>
    </source>
</reference>
<keyword evidence="6" id="KW-1185">Reference proteome</keyword>
<sequence>MSKEPNKNQSLKYLTDLVSAGLLGDVRKVEAVALSLARSIKQTDPEISKEIQAIISTRSTGGLNAIRSSGAGLTPIPTDTETHLEMAQVKSPTLIEGDVPVFNLVLRNQIEDILEERNNLKVLLEEGIKPSSSLLLIGQPGTGKTMLAHFIAKRLDKNLVIMDLSASISNLMGKTGTNIKKVLNFAKSTGSVLLLDEFDAIAKKRDDNSDLGEIKRVVNVLLMELEDWPISSMVIATSNHPELLDRAIWRRFDHIIEIPIPDLEERNELLKQNLDKYFSQDLQIMPIPLISEMLAEKSAADICKFSNNVKKRVVIKNEAFATATLNELENFCSDKKIRGKFCVLAKKMLGKDMTVRKLADITGLSPAGVQHHLAKSKSHE</sequence>
<gene>
    <name evidence="5" type="ORF">GO620_003845</name>
</gene>
<name>A0A6I4I1V6_9SPHI</name>